<evidence type="ECO:0000256" key="8">
    <source>
        <dbReference type="ARBA" id="ARBA00023180"/>
    </source>
</evidence>
<evidence type="ECO:0000313" key="11">
    <source>
        <dbReference type="Proteomes" id="UP000007110"/>
    </source>
</evidence>
<evidence type="ECO:0000256" key="5">
    <source>
        <dbReference type="ARBA" id="ARBA00022989"/>
    </source>
</evidence>
<dbReference type="InParanoid" id="A0A7M7MYC9"/>
<evidence type="ECO:0000256" key="4">
    <source>
        <dbReference type="ARBA" id="ARBA00022692"/>
    </source>
</evidence>
<keyword evidence="5" id="KW-1133">Transmembrane helix</keyword>
<keyword evidence="11" id="KW-1185">Reference proteome</keyword>
<comment type="similarity">
    <text evidence="2 9">Belongs to the sulfotransferase 2 family.</text>
</comment>
<name>A0A7M7MYC9_STRPU</name>
<evidence type="ECO:0000256" key="1">
    <source>
        <dbReference type="ARBA" id="ARBA00004323"/>
    </source>
</evidence>
<dbReference type="RefSeq" id="XP_030828365.1">
    <property type="nucleotide sequence ID" value="XM_030972505.1"/>
</dbReference>
<dbReference type="EnsemblMetazoa" id="XM_030972504">
    <property type="protein sequence ID" value="XP_030828364"/>
    <property type="gene ID" value="LOC754244"/>
</dbReference>
<organism evidence="10 11">
    <name type="scientific">Strongylocentrotus purpuratus</name>
    <name type="common">Purple sea urchin</name>
    <dbReference type="NCBI Taxonomy" id="7668"/>
    <lineage>
        <taxon>Eukaryota</taxon>
        <taxon>Metazoa</taxon>
        <taxon>Echinodermata</taxon>
        <taxon>Eleutherozoa</taxon>
        <taxon>Echinozoa</taxon>
        <taxon>Echinoidea</taxon>
        <taxon>Euechinoidea</taxon>
        <taxon>Echinacea</taxon>
        <taxon>Camarodonta</taxon>
        <taxon>Echinidea</taxon>
        <taxon>Strongylocentrotidae</taxon>
        <taxon>Strongylocentrotus</taxon>
    </lineage>
</organism>
<dbReference type="GO" id="GO:0000139">
    <property type="term" value="C:Golgi membrane"/>
    <property type="evidence" value="ECO:0007669"/>
    <property type="project" value="UniProtKB-SubCell"/>
</dbReference>
<accession>A0A7M7MYC9</accession>
<dbReference type="InterPro" id="IPR005331">
    <property type="entry name" value="Sulfotransferase"/>
</dbReference>
<dbReference type="PANTHER" id="PTHR12137:SF54">
    <property type="entry name" value="CARBOHYDRATE SULFOTRANSFERASE"/>
    <property type="match status" value="1"/>
</dbReference>
<dbReference type="Proteomes" id="UP000007110">
    <property type="component" value="Unassembled WGS sequence"/>
</dbReference>
<keyword evidence="6 9" id="KW-0333">Golgi apparatus</keyword>
<sequence>MKARFNMASMSKFALWCALILMLTFTLLVYISPSTPSIQSSVLGRITDRIHPEGVLPLQAVNKDQDQETDSLPVHVNIGSSKEEDDSISLLNGSYPSKVSFMNAQKEIQKRRKYNMERVCKKYHPNPETDMAKHPPWNVIVDDKYKLMYCYVQKVACTNWKKVFLVLSGQYNSTASIPQFFTNREGARSLKSLQSYPEAERRHILKTYTKFMFARHPFSRVLSAYRNKLAPDSTFSRAGKWQKKIGTKIMSAFREDAVELRVARQNFNMSNYDLSFGEFVKFIYTPRGQKNGNKHWRDLHMSCLPCMIQYDMIGKIETLEDDARYILSVSGADKVVSFPSAEGSSPTNSSDPDLIQKYFSTLPRNDITKLYNRYLIDFLCLITMQL</sequence>
<evidence type="ECO:0000256" key="3">
    <source>
        <dbReference type="ARBA" id="ARBA00022679"/>
    </source>
</evidence>
<keyword evidence="9" id="KW-0735">Signal-anchor</keyword>
<evidence type="ECO:0000256" key="9">
    <source>
        <dbReference type="RuleBase" id="RU364020"/>
    </source>
</evidence>
<evidence type="ECO:0000256" key="7">
    <source>
        <dbReference type="ARBA" id="ARBA00023136"/>
    </source>
</evidence>
<dbReference type="OrthoDB" id="2019940at2759"/>
<dbReference type="Pfam" id="PF03567">
    <property type="entry name" value="Sulfotransfer_2"/>
    <property type="match status" value="1"/>
</dbReference>
<dbReference type="KEGG" id="spu:754244"/>
<keyword evidence="4" id="KW-0812">Transmembrane</keyword>
<proteinExistence type="inferred from homology"/>
<dbReference type="GO" id="GO:0016051">
    <property type="term" value="P:carbohydrate biosynthetic process"/>
    <property type="evidence" value="ECO:0007669"/>
    <property type="project" value="InterPro"/>
</dbReference>
<reference evidence="11" key="1">
    <citation type="submission" date="2015-02" db="EMBL/GenBank/DDBJ databases">
        <title>Genome sequencing for Strongylocentrotus purpuratus.</title>
        <authorList>
            <person name="Murali S."/>
            <person name="Liu Y."/>
            <person name="Vee V."/>
            <person name="English A."/>
            <person name="Wang M."/>
            <person name="Skinner E."/>
            <person name="Han Y."/>
            <person name="Muzny D.M."/>
            <person name="Worley K.C."/>
            <person name="Gibbs R.A."/>
        </authorList>
    </citation>
    <scope>NUCLEOTIDE SEQUENCE</scope>
</reference>
<dbReference type="EC" id="2.8.2.-" evidence="9"/>
<dbReference type="RefSeq" id="XP_011682557.2">
    <property type="nucleotide sequence ID" value="XM_011684255.2"/>
</dbReference>
<keyword evidence="8 9" id="KW-0325">Glycoprotein</keyword>
<keyword evidence="9" id="KW-0119">Carbohydrate metabolism</keyword>
<protein>
    <recommendedName>
        <fullName evidence="9">Carbohydrate sulfotransferase</fullName>
        <ecNumber evidence="9">2.8.2.-</ecNumber>
    </recommendedName>
</protein>
<dbReference type="InterPro" id="IPR018011">
    <property type="entry name" value="Carb_sulfotrans_8-10"/>
</dbReference>
<dbReference type="AlphaFoldDB" id="A0A7M7MYC9"/>
<keyword evidence="3 9" id="KW-0808">Transferase</keyword>
<dbReference type="EnsemblMetazoa" id="XM_011684255">
    <property type="protein sequence ID" value="XP_011682557"/>
    <property type="gene ID" value="LOC754244"/>
</dbReference>
<keyword evidence="7" id="KW-0472">Membrane</keyword>
<comment type="subcellular location">
    <subcellularLocation>
        <location evidence="1 9">Golgi apparatus membrane</location>
        <topology evidence="1 9">Single-pass type II membrane protein</topology>
    </subcellularLocation>
</comment>
<evidence type="ECO:0000256" key="6">
    <source>
        <dbReference type="ARBA" id="ARBA00023034"/>
    </source>
</evidence>
<evidence type="ECO:0000256" key="2">
    <source>
        <dbReference type="ARBA" id="ARBA00006339"/>
    </source>
</evidence>
<dbReference type="FunCoup" id="A0A7M7MYC9">
    <property type="interactions" value="4"/>
</dbReference>
<dbReference type="PANTHER" id="PTHR12137">
    <property type="entry name" value="CARBOHYDRATE SULFOTRANSFERASE"/>
    <property type="match status" value="1"/>
</dbReference>
<dbReference type="EnsemblMetazoa" id="XM_030972505">
    <property type="protein sequence ID" value="XP_030828365"/>
    <property type="gene ID" value="LOC754244"/>
</dbReference>
<reference evidence="10" key="2">
    <citation type="submission" date="2021-01" db="UniProtKB">
        <authorList>
            <consortium name="EnsemblMetazoa"/>
        </authorList>
    </citation>
    <scope>IDENTIFICATION</scope>
</reference>
<dbReference type="RefSeq" id="XP_030828364.1">
    <property type="nucleotide sequence ID" value="XM_030972504.1"/>
</dbReference>
<dbReference type="GO" id="GO:0008146">
    <property type="term" value="F:sulfotransferase activity"/>
    <property type="evidence" value="ECO:0000318"/>
    <property type="project" value="GO_Central"/>
</dbReference>
<dbReference type="GeneID" id="754244"/>
<evidence type="ECO:0000313" key="10">
    <source>
        <dbReference type="EnsemblMetazoa" id="XP_030828364"/>
    </source>
</evidence>
<dbReference type="OMA" id="HLHRECK"/>